<dbReference type="GO" id="GO:0005829">
    <property type="term" value="C:cytosol"/>
    <property type="evidence" value="ECO:0007669"/>
    <property type="project" value="TreeGrafter"/>
</dbReference>
<dbReference type="PANTHER" id="PTHR19384">
    <property type="entry name" value="NITRIC OXIDE SYNTHASE-RELATED"/>
    <property type="match status" value="1"/>
</dbReference>
<comment type="caution">
    <text evidence="3">The sequence shown here is derived from an EMBL/GenBank/DDBJ whole genome shotgun (WGS) entry which is preliminary data.</text>
</comment>
<dbReference type="GO" id="GO:0030586">
    <property type="term" value="F:[methionine synthase] reductase (NADPH) activity"/>
    <property type="evidence" value="ECO:0007669"/>
    <property type="project" value="TreeGrafter"/>
</dbReference>
<dbReference type="GO" id="GO:0009086">
    <property type="term" value="P:methionine biosynthetic process"/>
    <property type="evidence" value="ECO:0007669"/>
    <property type="project" value="TreeGrafter"/>
</dbReference>
<dbReference type="InterPro" id="IPR029039">
    <property type="entry name" value="Flavoprotein-like_sf"/>
</dbReference>
<protein>
    <recommendedName>
        <fullName evidence="2">Flavodoxin-like domain-containing protein</fullName>
    </recommendedName>
</protein>
<dbReference type="InterPro" id="IPR008254">
    <property type="entry name" value="Flavodoxin/NO_synth"/>
</dbReference>
<dbReference type="Pfam" id="PF00258">
    <property type="entry name" value="Flavodoxin_1"/>
    <property type="match status" value="1"/>
</dbReference>
<sequence length="116" mass="12966">MCGVRKKRFLLLYGTQKGQSKDIAEEIAQQADHHGFVADIFSLQDLEQFSLEDERDPVIIVISTTGTGEPPEPAAKFVRRIQNKELPSDYLAHLRYGLLGACLRINVRLTSILAAL</sequence>
<evidence type="ECO:0000313" key="4">
    <source>
        <dbReference type="Proteomes" id="UP001181693"/>
    </source>
</evidence>
<proteinExistence type="predicted"/>
<keyword evidence="1" id="KW-0285">Flavoprotein</keyword>
<dbReference type="SUPFAM" id="SSF52218">
    <property type="entry name" value="Flavoproteins"/>
    <property type="match status" value="1"/>
</dbReference>
<dbReference type="AlphaFoldDB" id="A0AAV3A8I7"/>
<dbReference type="GO" id="GO:0050667">
    <property type="term" value="P:homocysteine metabolic process"/>
    <property type="evidence" value="ECO:0007669"/>
    <property type="project" value="TreeGrafter"/>
</dbReference>
<dbReference type="GO" id="GO:0010181">
    <property type="term" value="F:FMN binding"/>
    <property type="evidence" value="ECO:0007669"/>
    <property type="project" value="InterPro"/>
</dbReference>
<reference evidence="3" key="1">
    <citation type="thesis" date="2020" institute="ProQuest LLC" country="789 East Eisenhower Parkway, Ann Arbor, MI, USA">
        <title>Comparative Genomics and Chromosome Evolution.</title>
        <authorList>
            <person name="Mudd A.B."/>
        </authorList>
    </citation>
    <scope>NUCLEOTIDE SEQUENCE</scope>
    <source>
        <strain evidence="3">1538</strain>
        <tissue evidence="3">Blood</tissue>
    </source>
</reference>
<name>A0AAV3A8I7_PYXAD</name>
<dbReference type="Gene3D" id="3.40.50.360">
    <property type="match status" value="1"/>
</dbReference>
<dbReference type="Proteomes" id="UP001181693">
    <property type="component" value="Unassembled WGS sequence"/>
</dbReference>
<gene>
    <name evidence="3" type="ORF">GDO54_011646</name>
</gene>
<evidence type="ECO:0000256" key="1">
    <source>
        <dbReference type="ARBA" id="ARBA00022630"/>
    </source>
</evidence>
<evidence type="ECO:0000313" key="3">
    <source>
        <dbReference type="EMBL" id="DBA23935.1"/>
    </source>
</evidence>
<dbReference type="PANTHER" id="PTHR19384:SF84">
    <property type="entry name" value="METHIONINE SYNTHASE REDUCTASE"/>
    <property type="match status" value="1"/>
</dbReference>
<organism evidence="3 4">
    <name type="scientific">Pyxicephalus adspersus</name>
    <name type="common">African bullfrog</name>
    <dbReference type="NCBI Taxonomy" id="30357"/>
    <lineage>
        <taxon>Eukaryota</taxon>
        <taxon>Metazoa</taxon>
        <taxon>Chordata</taxon>
        <taxon>Craniata</taxon>
        <taxon>Vertebrata</taxon>
        <taxon>Euteleostomi</taxon>
        <taxon>Amphibia</taxon>
        <taxon>Batrachia</taxon>
        <taxon>Anura</taxon>
        <taxon>Neobatrachia</taxon>
        <taxon>Ranoidea</taxon>
        <taxon>Pyxicephalidae</taxon>
        <taxon>Pyxicephalinae</taxon>
        <taxon>Pyxicephalus</taxon>
    </lineage>
</organism>
<dbReference type="EMBL" id="DYDO01000005">
    <property type="protein sequence ID" value="DBA23935.1"/>
    <property type="molecule type" value="Genomic_DNA"/>
</dbReference>
<feature type="domain" description="Flavodoxin-like" evidence="2">
    <location>
        <begin position="9"/>
        <end position="116"/>
    </location>
</feature>
<dbReference type="GO" id="GO:0050660">
    <property type="term" value="F:flavin adenine dinucleotide binding"/>
    <property type="evidence" value="ECO:0007669"/>
    <property type="project" value="TreeGrafter"/>
</dbReference>
<dbReference type="PROSITE" id="PS50902">
    <property type="entry name" value="FLAVODOXIN_LIKE"/>
    <property type="match status" value="1"/>
</dbReference>
<keyword evidence="4" id="KW-1185">Reference proteome</keyword>
<evidence type="ECO:0000259" key="2">
    <source>
        <dbReference type="PROSITE" id="PS50902"/>
    </source>
</evidence>
<accession>A0AAV3A8I7</accession>